<keyword evidence="2 8" id="KW-0645">Protease</keyword>
<dbReference type="Gene3D" id="3.90.1680.20">
    <property type="match status" value="2"/>
</dbReference>
<evidence type="ECO:0000256" key="2">
    <source>
        <dbReference type="ARBA" id="ARBA00022670"/>
    </source>
</evidence>
<keyword evidence="5" id="KW-0190">Covalent protein-DNA linkage</keyword>
<keyword evidence="4 8" id="KW-0378">Hydrolase</keyword>
<keyword evidence="3" id="KW-0227">DNA damage</keyword>
<keyword evidence="7" id="KW-0456">Lyase</keyword>
<dbReference type="Proteomes" id="UP001223743">
    <property type="component" value="Unassembled WGS sequence"/>
</dbReference>
<gene>
    <name evidence="9" type="ORF">QO015_003692</name>
</gene>
<organism evidence="9 10">
    <name type="scientific">Kaistia geumhonensis</name>
    <dbReference type="NCBI Taxonomy" id="410839"/>
    <lineage>
        <taxon>Bacteria</taxon>
        <taxon>Pseudomonadati</taxon>
        <taxon>Pseudomonadota</taxon>
        <taxon>Alphaproteobacteria</taxon>
        <taxon>Hyphomicrobiales</taxon>
        <taxon>Kaistiaceae</taxon>
        <taxon>Kaistia</taxon>
    </lineage>
</organism>
<evidence type="ECO:0000256" key="1">
    <source>
        <dbReference type="ARBA" id="ARBA00008136"/>
    </source>
</evidence>
<proteinExistence type="inferred from homology"/>
<reference evidence="9 10" key="1">
    <citation type="submission" date="2023-07" db="EMBL/GenBank/DDBJ databases">
        <title>Genomic Encyclopedia of Type Strains, Phase IV (KMG-IV): sequencing the most valuable type-strain genomes for metagenomic binning, comparative biology and taxonomic classification.</title>
        <authorList>
            <person name="Goeker M."/>
        </authorList>
    </citation>
    <scope>NUCLEOTIDE SEQUENCE [LARGE SCALE GENOMIC DNA]</scope>
    <source>
        <strain evidence="9 10">B1-1</strain>
    </source>
</reference>
<keyword evidence="10" id="KW-1185">Reference proteome</keyword>
<evidence type="ECO:0000256" key="5">
    <source>
        <dbReference type="ARBA" id="ARBA00023124"/>
    </source>
</evidence>
<dbReference type="SUPFAM" id="SSF143081">
    <property type="entry name" value="BB1717-like"/>
    <property type="match status" value="1"/>
</dbReference>
<comment type="similarity">
    <text evidence="1 8">Belongs to the SOS response-associated peptidase family.</text>
</comment>
<comment type="caution">
    <text evidence="9">The sequence shown here is derived from an EMBL/GenBank/DDBJ whole genome shotgun (WGS) entry which is preliminary data.</text>
</comment>
<dbReference type="InterPro" id="IPR003738">
    <property type="entry name" value="SRAP"/>
</dbReference>
<protein>
    <recommendedName>
        <fullName evidence="8">Abasic site processing protein</fullName>
        <ecNumber evidence="8">3.4.-.-</ecNumber>
    </recommendedName>
</protein>
<accession>A0ABU0MAV0</accession>
<dbReference type="PANTHER" id="PTHR13604:SF0">
    <property type="entry name" value="ABASIC SITE PROCESSING PROTEIN HMCES"/>
    <property type="match status" value="1"/>
</dbReference>
<evidence type="ECO:0000313" key="9">
    <source>
        <dbReference type="EMBL" id="MDQ0518079.1"/>
    </source>
</evidence>
<evidence type="ECO:0000256" key="3">
    <source>
        <dbReference type="ARBA" id="ARBA00022763"/>
    </source>
</evidence>
<keyword evidence="6" id="KW-0238">DNA-binding</keyword>
<dbReference type="EC" id="3.4.-.-" evidence="8"/>
<evidence type="ECO:0000256" key="7">
    <source>
        <dbReference type="ARBA" id="ARBA00023239"/>
    </source>
</evidence>
<evidence type="ECO:0000256" key="4">
    <source>
        <dbReference type="ARBA" id="ARBA00022801"/>
    </source>
</evidence>
<dbReference type="Pfam" id="PF02586">
    <property type="entry name" value="SRAP"/>
    <property type="match status" value="1"/>
</dbReference>
<evidence type="ECO:0000313" key="10">
    <source>
        <dbReference type="Proteomes" id="UP001223743"/>
    </source>
</evidence>
<dbReference type="PANTHER" id="PTHR13604">
    <property type="entry name" value="DC12-RELATED"/>
    <property type="match status" value="1"/>
</dbReference>
<evidence type="ECO:0000256" key="8">
    <source>
        <dbReference type="RuleBase" id="RU364100"/>
    </source>
</evidence>
<evidence type="ECO:0000256" key="6">
    <source>
        <dbReference type="ARBA" id="ARBA00023125"/>
    </source>
</evidence>
<dbReference type="EMBL" id="JAUSWJ010000001">
    <property type="protein sequence ID" value="MDQ0518079.1"/>
    <property type="molecule type" value="Genomic_DNA"/>
</dbReference>
<dbReference type="InterPro" id="IPR036590">
    <property type="entry name" value="SRAP-like"/>
</dbReference>
<sequence length="249" mass="27275">MAPARHGMLGAMCNLYSMTSNQEAIRAFARFYADLTGNLAPMPGIFPDYAAPIVRNAPEGRELAMARWGMPSSSQALFAATSKRADKLRAKGKEVDFQALLKAEPDSGTTNIRNTASRHWTRWLDIPNRCVVPFTSFSEFNKEAGGDIWFALCDSRPLAFFAGIWVPQWTGVRKVRTGPETIDLYGFLTTEPNAEVGAVHPKAMPVILRTPEEVDAWLTAPTAADAIALQKPLPDGALTIVARGPKEDR</sequence>
<name>A0ABU0MAV0_9HYPH</name>